<dbReference type="Gene3D" id="3.40.50.2300">
    <property type="match status" value="1"/>
</dbReference>
<name>A0AAE6TQB4_STRPT</name>
<dbReference type="PROSITE" id="PS00622">
    <property type="entry name" value="HTH_LUXR_1"/>
    <property type="match status" value="1"/>
</dbReference>
<evidence type="ECO:0000256" key="1">
    <source>
        <dbReference type="ARBA" id="ARBA00022553"/>
    </source>
</evidence>
<dbReference type="GeneID" id="90928324"/>
<evidence type="ECO:0000256" key="5">
    <source>
        <dbReference type="PROSITE-ProRule" id="PRU00169"/>
    </source>
</evidence>
<dbReference type="PRINTS" id="PR00038">
    <property type="entry name" value="HTHLUXR"/>
</dbReference>
<dbReference type="InterPro" id="IPR011006">
    <property type="entry name" value="CheY-like_superfamily"/>
</dbReference>
<organism evidence="10 12">
    <name type="scientific">Streptomyces platensis</name>
    <dbReference type="NCBI Taxonomy" id="58346"/>
    <lineage>
        <taxon>Bacteria</taxon>
        <taxon>Bacillati</taxon>
        <taxon>Actinomycetota</taxon>
        <taxon>Actinomycetes</taxon>
        <taxon>Kitasatosporales</taxon>
        <taxon>Streptomycetaceae</taxon>
        <taxon>Streptomyces</taxon>
    </lineage>
</organism>
<dbReference type="RefSeq" id="WP_085922272.1">
    <property type="nucleotide sequence ID" value="NZ_BAABSS010000001.1"/>
</dbReference>
<dbReference type="EMBL" id="MIGA01000001">
    <property type="protein sequence ID" value="OSY48344.1"/>
    <property type="molecule type" value="Genomic_DNA"/>
</dbReference>
<dbReference type="InterPro" id="IPR016032">
    <property type="entry name" value="Sig_transdc_resp-reg_C-effctor"/>
</dbReference>
<proteinExistence type="predicted"/>
<dbReference type="SMART" id="SM00448">
    <property type="entry name" value="REC"/>
    <property type="match status" value="1"/>
</dbReference>
<dbReference type="PROSITE" id="PS50110">
    <property type="entry name" value="RESPONSE_REGULATORY"/>
    <property type="match status" value="1"/>
</dbReference>
<gene>
    <name evidence="9" type="primary">narL</name>
    <name evidence="9" type="ORF">BG653_00221</name>
    <name evidence="10" type="ORF">CP981_34430</name>
</gene>
<dbReference type="PANTHER" id="PTHR44688:SF16">
    <property type="entry name" value="DNA-BINDING TRANSCRIPTIONAL ACTIVATOR DEVR_DOSR"/>
    <property type="match status" value="1"/>
</dbReference>
<reference evidence="9 11" key="1">
    <citation type="submission" date="2016-09" db="EMBL/GenBank/DDBJ databases">
        <title>Streptomyces platensis DSM40041, a candidate organism with high potential of specific P450 cytochromes.</title>
        <authorList>
            <person name="Grumaz C."/>
            <person name="Vainshtein Y."/>
            <person name="Kirstahler P."/>
            <person name="Sohn K."/>
        </authorList>
    </citation>
    <scope>NUCLEOTIDE SEQUENCE [LARGE SCALE GENOMIC DNA]</scope>
    <source>
        <strain evidence="9 11">DSM 40041</strain>
    </source>
</reference>
<feature type="domain" description="Response regulatory" evidence="8">
    <location>
        <begin position="7"/>
        <end position="122"/>
    </location>
</feature>
<evidence type="ECO:0000256" key="3">
    <source>
        <dbReference type="ARBA" id="ARBA00023125"/>
    </source>
</evidence>
<feature type="region of interest" description="Disordered" evidence="6">
    <location>
        <begin position="211"/>
        <end position="252"/>
    </location>
</feature>
<evidence type="ECO:0000313" key="10">
    <source>
        <dbReference type="EMBL" id="QEV56026.1"/>
    </source>
</evidence>
<evidence type="ECO:0000256" key="6">
    <source>
        <dbReference type="SAM" id="MobiDB-lite"/>
    </source>
</evidence>
<dbReference type="CDD" id="cd17535">
    <property type="entry name" value="REC_NarL-like"/>
    <property type="match status" value="1"/>
</dbReference>
<dbReference type="Pfam" id="PF00072">
    <property type="entry name" value="Response_reg"/>
    <property type="match status" value="1"/>
</dbReference>
<accession>A0AAE6TQB4</accession>
<dbReference type="GO" id="GO:0003677">
    <property type="term" value="F:DNA binding"/>
    <property type="evidence" value="ECO:0007669"/>
    <property type="project" value="UniProtKB-KW"/>
</dbReference>
<dbReference type="PROSITE" id="PS50043">
    <property type="entry name" value="HTH_LUXR_2"/>
    <property type="match status" value="1"/>
</dbReference>
<dbReference type="SUPFAM" id="SSF52172">
    <property type="entry name" value="CheY-like"/>
    <property type="match status" value="1"/>
</dbReference>
<dbReference type="InterPro" id="IPR058245">
    <property type="entry name" value="NreC/VraR/RcsB-like_REC"/>
</dbReference>
<dbReference type="InterPro" id="IPR001789">
    <property type="entry name" value="Sig_transdc_resp-reg_receiver"/>
</dbReference>
<feature type="modified residue" description="4-aspartylphosphate" evidence="5">
    <location>
        <position position="58"/>
    </location>
</feature>
<dbReference type="SUPFAM" id="SSF46894">
    <property type="entry name" value="C-terminal effector domain of the bipartite response regulators"/>
    <property type="match status" value="1"/>
</dbReference>
<dbReference type="AlphaFoldDB" id="A0AAE6TQB4"/>
<keyword evidence="1 5" id="KW-0597">Phosphoprotein</keyword>
<sequence length="270" mass="28484">MGINGITVLLVDDQTLLRETLCHALAAQSDIEVIGGVTNDEMAIHVAAKTKPDVILLDGTEPCEIISRIAGLRQVSPESHCIVLTSLHHPALIEHALRLQVSGFLTKSLNREEVVSAIRSVSRHPDQILLAVPKESLAAVLRDSQARLSSRELQIMEKVALGLSNGQIASRLAITESTVKRHLRNVFEKLGAVSRIDAVNKAKSMLVLGSSASVNGNGQTNDNGSREKGGVNAASRGVGKGRGSVSGAARANGHEPVVPYRAPLGVMAGS</sequence>
<protein>
    <submittedName>
        <fullName evidence="10">DNA-binding response regulator</fullName>
    </submittedName>
    <submittedName>
        <fullName evidence="9">Transcriptional regulatory protein NarL</fullName>
    </submittedName>
</protein>
<dbReference type="Proteomes" id="UP000325458">
    <property type="component" value="Chromosome"/>
</dbReference>
<dbReference type="SMART" id="SM00421">
    <property type="entry name" value="HTH_LUXR"/>
    <property type="match status" value="1"/>
</dbReference>
<dbReference type="InterPro" id="IPR000792">
    <property type="entry name" value="Tscrpt_reg_LuxR_C"/>
</dbReference>
<dbReference type="CDD" id="cd06170">
    <property type="entry name" value="LuxR_C_like"/>
    <property type="match status" value="1"/>
</dbReference>
<dbReference type="Pfam" id="PF00196">
    <property type="entry name" value="GerE"/>
    <property type="match status" value="1"/>
</dbReference>
<evidence type="ECO:0000313" key="12">
    <source>
        <dbReference type="Proteomes" id="UP000325458"/>
    </source>
</evidence>
<dbReference type="EMBL" id="CP023691">
    <property type="protein sequence ID" value="QEV56026.1"/>
    <property type="molecule type" value="Genomic_DNA"/>
</dbReference>
<keyword evidence="3 10" id="KW-0238">DNA-binding</keyword>
<keyword evidence="11" id="KW-1185">Reference proteome</keyword>
<dbReference type="GO" id="GO:0006355">
    <property type="term" value="P:regulation of DNA-templated transcription"/>
    <property type="evidence" value="ECO:0007669"/>
    <property type="project" value="InterPro"/>
</dbReference>
<feature type="domain" description="HTH luxR-type" evidence="7">
    <location>
        <begin position="141"/>
        <end position="206"/>
    </location>
</feature>
<evidence type="ECO:0000259" key="8">
    <source>
        <dbReference type="PROSITE" id="PS50110"/>
    </source>
</evidence>
<evidence type="ECO:0000313" key="11">
    <source>
        <dbReference type="Proteomes" id="UP000194225"/>
    </source>
</evidence>
<keyword evidence="2" id="KW-0805">Transcription regulation</keyword>
<keyword evidence="4" id="KW-0804">Transcription</keyword>
<dbReference type="GO" id="GO:0000160">
    <property type="term" value="P:phosphorelay signal transduction system"/>
    <property type="evidence" value="ECO:0007669"/>
    <property type="project" value="InterPro"/>
</dbReference>
<evidence type="ECO:0000313" key="9">
    <source>
        <dbReference type="EMBL" id="OSY48344.1"/>
    </source>
</evidence>
<reference evidence="10 12" key="2">
    <citation type="submission" date="2017-09" db="EMBL/GenBank/DDBJ databases">
        <authorList>
            <person name="Lee N."/>
            <person name="Cho B.-K."/>
        </authorList>
    </citation>
    <scope>NUCLEOTIDE SEQUENCE [LARGE SCALE GENOMIC DNA]</scope>
    <source>
        <strain evidence="10 12">ATCC 23948</strain>
    </source>
</reference>
<feature type="compositionally biased region" description="Polar residues" evidence="6">
    <location>
        <begin position="211"/>
        <end position="223"/>
    </location>
</feature>
<evidence type="ECO:0000256" key="4">
    <source>
        <dbReference type="ARBA" id="ARBA00023163"/>
    </source>
</evidence>
<dbReference type="KEGG" id="spla:CP981_34430"/>
<evidence type="ECO:0000256" key="2">
    <source>
        <dbReference type="ARBA" id="ARBA00023015"/>
    </source>
</evidence>
<dbReference type="PANTHER" id="PTHR44688">
    <property type="entry name" value="DNA-BINDING TRANSCRIPTIONAL ACTIVATOR DEVR_DOSR"/>
    <property type="match status" value="1"/>
</dbReference>
<dbReference type="Proteomes" id="UP000194225">
    <property type="component" value="Unassembled WGS sequence"/>
</dbReference>
<evidence type="ECO:0000259" key="7">
    <source>
        <dbReference type="PROSITE" id="PS50043"/>
    </source>
</evidence>